<dbReference type="EMBL" id="MF951102">
    <property type="protein sequence ID" value="AUG89719.1"/>
    <property type="molecule type" value="Genomic_DNA"/>
</dbReference>
<feature type="transmembrane region" description="Helical" evidence="1">
    <location>
        <begin position="51"/>
        <end position="70"/>
    </location>
</feature>
<evidence type="ECO:0000313" key="2">
    <source>
        <dbReference type="EMBL" id="AUG89719.1"/>
    </source>
</evidence>
<sequence>MIKSNRLTSLGEYSMKLLKRICSDYLHGLVFFIIVFYFMTANPDGSMPLKWSIVNVYWTISFLIAYPLLLETVPSIKKINFHMKSLQSRSIHMEDKATKKLSDLYHDSTNPVSNRIDLQARSDYQNDWLNLIISFFVSGLLIAISIPSLFFIAFKNLLGRRML</sequence>
<reference evidence="2" key="1">
    <citation type="submission" date="2017-09" db="EMBL/GenBank/DDBJ databases">
        <title>Isolation and Identification of Weissella cibaria and Sequence Analysis of its Plasmid.</title>
        <authorList>
            <person name="Zhao T."/>
        </authorList>
    </citation>
    <scope>NUCLEOTIDE SEQUENCE</scope>
    <source>
        <strain evidence="2">W5</strain>
        <plasmid evidence="2">pA010</plasmid>
    </source>
</reference>
<dbReference type="AlphaFoldDB" id="A0A2H5BST7"/>
<organism evidence="2">
    <name type="scientific">Weissella cibaria</name>
    <dbReference type="NCBI Taxonomy" id="137591"/>
    <lineage>
        <taxon>Bacteria</taxon>
        <taxon>Bacillati</taxon>
        <taxon>Bacillota</taxon>
        <taxon>Bacilli</taxon>
        <taxon>Lactobacillales</taxon>
        <taxon>Lactobacillaceae</taxon>
        <taxon>Weissella</taxon>
    </lineage>
</organism>
<feature type="transmembrane region" description="Helical" evidence="1">
    <location>
        <begin position="21"/>
        <end position="39"/>
    </location>
</feature>
<feature type="transmembrane region" description="Helical" evidence="1">
    <location>
        <begin position="128"/>
        <end position="154"/>
    </location>
</feature>
<geneLocation type="plasmid" evidence="2">
    <name>pA010</name>
</geneLocation>
<keyword evidence="2" id="KW-0614">Plasmid</keyword>
<accession>A0A2H5BST7</accession>
<proteinExistence type="predicted"/>
<protein>
    <submittedName>
        <fullName evidence="2">Uncharacterized protein</fullName>
    </submittedName>
</protein>
<name>A0A2H5BST7_9LACO</name>
<evidence type="ECO:0000256" key="1">
    <source>
        <dbReference type="SAM" id="Phobius"/>
    </source>
</evidence>
<keyword evidence="1" id="KW-1133">Transmembrane helix</keyword>
<keyword evidence="1" id="KW-0472">Membrane</keyword>
<keyword evidence="1" id="KW-0812">Transmembrane</keyword>